<gene>
    <name evidence="9" type="ORF">C2R22_08050</name>
</gene>
<evidence type="ECO:0000256" key="3">
    <source>
        <dbReference type="ARBA" id="ARBA00022692"/>
    </source>
</evidence>
<dbReference type="Pfam" id="PF04138">
    <property type="entry name" value="GtrA_DPMS_TM"/>
    <property type="match status" value="1"/>
</dbReference>
<feature type="compositionally biased region" description="Basic residues" evidence="6">
    <location>
        <begin position="380"/>
        <end position="393"/>
    </location>
</feature>
<dbReference type="GeneID" id="35592034"/>
<keyword evidence="4 7" id="KW-1133">Transmembrane helix</keyword>
<dbReference type="RefSeq" id="WP_103425299.1">
    <property type="nucleotide sequence ID" value="NZ_CP026309.1"/>
</dbReference>
<dbReference type="GO" id="GO:0005886">
    <property type="term" value="C:plasma membrane"/>
    <property type="evidence" value="ECO:0007669"/>
    <property type="project" value="TreeGrafter"/>
</dbReference>
<evidence type="ECO:0000259" key="8">
    <source>
        <dbReference type="Pfam" id="PF04138"/>
    </source>
</evidence>
<evidence type="ECO:0000256" key="5">
    <source>
        <dbReference type="ARBA" id="ARBA00023136"/>
    </source>
</evidence>
<dbReference type="GO" id="GO:0000271">
    <property type="term" value="P:polysaccharide biosynthetic process"/>
    <property type="evidence" value="ECO:0007669"/>
    <property type="project" value="InterPro"/>
</dbReference>
<feature type="compositionally biased region" description="Basic and acidic residues" evidence="6">
    <location>
        <begin position="170"/>
        <end position="184"/>
    </location>
</feature>
<sequence length="393" mass="43266">MSGTHLVEEYLAPGSRNRRLLQYVLVGALGLGVNQGVLFLATGVAGLSYVIGGTLSRVLSVLVNYAVNDAWTWGGRGDPGPREYVVRGFKYVLTRIVGIGIGLGALVLFVELLSLHYLVANVLAVGVGIAWGFGASERWVWRSDDAAPTRLGRLLGRLQARLAGQDDSDPADRRTKSERLGDRRVRDSSTVSIVRRRLGRIGDRFDRLAERTSRSVTPAVRRGLDRLDRVVVPPVRRGLDRLGALLNRFADRLGRARTATPDQGAPAVDGGQVQRHVPTLDRYELRERLVGMDRATIAVFALAGGLFVAFTVYTSLLYRGYQLTGADFGSYLHMFWTTVNGHGFLQQGKFRAGHPSGVYWGHTSRSRCSRTSRSSPSGSRRTRSSWRSRSCSR</sequence>
<evidence type="ECO:0000256" key="4">
    <source>
        <dbReference type="ARBA" id="ARBA00022989"/>
    </source>
</evidence>
<name>A0A2I8VI61_9EURY</name>
<evidence type="ECO:0000313" key="10">
    <source>
        <dbReference type="Proteomes" id="UP000236584"/>
    </source>
</evidence>
<evidence type="ECO:0000256" key="2">
    <source>
        <dbReference type="ARBA" id="ARBA00009399"/>
    </source>
</evidence>
<feature type="transmembrane region" description="Helical" evidence="7">
    <location>
        <begin position="20"/>
        <end position="41"/>
    </location>
</feature>
<dbReference type="OrthoDB" id="44002at2157"/>
<dbReference type="AlphaFoldDB" id="A0A2I8VI61"/>
<evidence type="ECO:0000313" key="9">
    <source>
        <dbReference type="EMBL" id="AUV81611.1"/>
    </source>
</evidence>
<feature type="region of interest" description="Disordered" evidence="6">
    <location>
        <begin position="362"/>
        <end position="393"/>
    </location>
</feature>
<keyword evidence="5 7" id="KW-0472">Membrane</keyword>
<feature type="region of interest" description="Disordered" evidence="6">
    <location>
        <begin position="163"/>
        <end position="184"/>
    </location>
</feature>
<dbReference type="PANTHER" id="PTHR38459">
    <property type="entry name" value="PROPHAGE BACTOPRENOL-LINKED GLUCOSE TRANSLOCASE HOMOLOG"/>
    <property type="match status" value="1"/>
</dbReference>
<comment type="similarity">
    <text evidence="2">Belongs to the GtrA family.</text>
</comment>
<dbReference type="InterPro" id="IPR051401">
    <property type="entry name" value="GtrA_CellWall_Glycosyl"/>
</dbReference>
<evidence type="ECO:0000256" key="1">
    <source>
        <dbReference type="ARBA" id="ARBA00004141"/>
    </source>
</evidence>
<feature type="transmembrane region" description="Helical" evidence="7">
    <location>
        <begin position="295"/>
        <end position="316"/>
    </location>
</feature>
<keyword evidence="10" id="KW-1185">Reference proteome</keyword>
<feature type="transmembrane region" description="Helical" evidence="7">
    <location>
        <begin position="115"/>
        <end position="133"/>
    </location>
</feature>
<protein>
    <recommendedName>
        <fullName evidence="8">GtrA/DPMS transmembrane domain-containing protein</fullName>
    </recommendedName>
</protein>
<dbReference type="KEGG" id="srub:C2R22_08050"/>
<dbReference type="EMBL" id="CP026309">
    <property type="protein sequence ID" value="AUV81611.1"/>
    <property type="molecule type" value="Genomic_DNA"/>
</dbReference>
<evidence type="ECO:0000256" key="7">
    <source>
        <dbReference type="SAM" id="Phobius"/>
    </source>
</evidence>
<dbReference type="InterPro" id="IPR007267">
    <property type="entry name" value="GtrA_DPMS_TM"/>
</dbReference>
<dbReference type="PANTHER" id="PTHR38459:SF1">
    <property type="entry name" value="PROPHAGE BACTOPRENOL-LINKED GLUCOSE TRANSLOCASE HOMOLOG"/>
    <property type="match status" value="1"/>
</dbReference>
<dbReference type="Proteomes" id="UP000236584">
    <property type="component" value="Chromosome"/>
</dbReference>
<feature type="domain" description="GtrA/DPMS transmembrane" evidence="8">
    <location>
        <begin position="22"/>
        <end position="141"/>
    </location>
</feature>
<proteinExistence type="inferred from homology"/>
<feature type="transmembrane region" description="Helical" evidence="7">
    <location>
        <begin position="88"/>
        <end position="109"/>
    </location>
</feature>
<comment type="subcellular location">
    <subcellularLocation>
        <location evidence="1">Membrane</location>
        <topology evidence="1">Multi-pass membrane protein</topology>
    </subcellularLocation>
</comment>
<reference evidence="9 10" key="1">
    <citation type="submission" date="2018-01" db="EMBL/GenBank/DDBJ databases">
        <title>Complete genome sequence of Salinigranum rubrum GX10T, an extremely halophilic archaeon isolated from a marine solar saltern.</title>
        <authorList>
            <person name="Han S."/>
        </authorList>
    </citation>
    <scope>NUCLEOTIDE SEQUENCE [LARGE SCALE GENOMIC DNA]</scope>
    <source>
        <strain evidence="9 10">GX10</strain>
    </source>
</reference>
<accession>A0A2I8VI61</accession>
<organism evidence="9 10">
    <name type="scientific">Salinigranum rubrum</name>
    <dbReference type="NCBI Taxonomy" id="755307"/>
    <lineage>
        <taxon>Archaea</taxon>
        <taxon>Methanobacteriati</taxon>
        <taxon>Methanobacteriota</taxon>
        <taxon>Stenosarchaea group</taxon>
        <taxon>Halobacteria</taxon>
        <taxon>Halobacteriales</taxon>
        <taxon>Haloferacaceae</taxon>
        <taxon>Salinigranum</taxon>
    </lineage>
</organism>
<feature type="transmembrane region" description="Helical" evidence="7">
    <location>
        <begin position="47"/>
        <end position="67"/>
    </location>
</feature>
<evidence type="ECO:0000256" key="6">
    <source>
        <dbReference type="SAM" id="MobiDB-lite"/>
    </source>
</evidence>
<keyword evidence="3 7" id="KW-0812">Transmembrane</keyword>